<dbReference type="InterPro" id="IPR003660">
    <property type="entry name" value="HAMP_dom"/>
</dbReference>
<reference evidence="7" key="1">
    <citation type="journal article" date="2019" name="Int. J. Syst. Evol. Microbiol.">
        <title>The Global Catalogue of Microorganisms (GCM) 10K type strain sequencing project: providing services to taxonomists for standard genome sequencing and annotation.</title>
        <authorList>
            <consortium name="The Broad Institute Genomics Platform"/>
            <consortium name="The Broad Institute Genome Sequencing Center for Infectious Disease"/>
            <person name="Wu L."/>
            <person name="Ma J."/>
        </authorList>
    </citation>
    <scope>NUCLEOTIDE SEQUENCE [LARGE SCALE GENOMIC DNA]</scope>
    <source>
        <strain evidence="7">KCTC 62784</strain>
    </source>
</reference>
<organism evidence="6 7">
    <name type="scientific">Vibrio zhugei</name>
    <dbReference type="NCBI Taxonomy" id="2479546"/>
    <lineage>
        <taxon>Bacteria</taxon>
        <taxon>Pseudomonadati</taxon>
        <taxon>Pseudomonadota</taxon>
        <taxon>Gammaproteobacteria</taxon>
        <taxon>Vibrionales</taxon>
        <taxon>Vibrionaceae</taxon>
        <taxon>Vibrio</taxon>
    </lineage>
</organism>
<feature type="transmembrane region" description="Helical" evidence="3">
    <location>
        <begin position="311"/>
        <end position="331"/>
    </location>
</feature>
<dbReference type="PANTHER" id="PTHR45138">
    <property type="entry name" value="REGULATORY COMPONENTS OF SENSORY TRANSDUCTION SYSTEM"/>
    <property type="match status" value="1"/>
</dbReference>
<evidence type="ECO:0000259" key="5">
    <source>
        <dbReference type="PROSITE" id="PS50887"/>
    </source>
</evidence>
<proteinExistence type="predicted"/>
<dbReference type="InterPro" id="IPR000160">
    <property type="entry name" value="GGDEF_dom"/>
</dbReference>
<dbReference type="PANTHER" id="PTHR45138:SF9">
    <property type="entry name" value="DIGUANYLATE CYCLASE DGCM-RELATED"/>
    <property type="match status" value="1"/>
</dbReference>
<keyword evidence="3" id="KW-0472">Membrane</keyword>
<accession>A0ABV7C802</accession>
<dbReference type="NCBIfam" id="TIGR00254">
    <property type="entry name" value="GGDEF"/>
    <property type="match status" value="1"/>
</dbReference>
<dbReference type="InterPro" id="IPR029787">
    <property type="entry name" value="Nucleotide_cyclase"/>
</dbReference>
<name>A0ABV7C802_9VIBR</name>
<dbReference type="Gene3D" id="6.10.340.10">
    <property type="match status" value="1"/>
</dbReference>
<dbReference type="EMBL" id="JBHRSE010000028">
    <property type="protein sequence ID" value="MFC3022941.1"/>
    <property type="molecule type" value="Genomic_DNA"/>
</dbReference>
<dbReference type="InterPro" id="IPR043128">
    <property type="entry name" value="Rev_trsase/Diguanyl_cyclase"/>
</dbReference>
<dbReference type="PROSITE" id="PS50885">
    <property type="entry name" value="HAMP"/>
    <property type="match status" value="1"/>
</dbReference>
<dbReference type="Gene3D" id="3.30.70.270">
    <property type="match status" value="1"/>
</dbReference>
<dbReference type="CDD" id="cd01949">
    <property type="entry name" value="GGDEF"/>
    <property type="match status" value="1"/>
</dbReference>
<dbReference type="SMART" id="SM00267">
    <property type="entry name" value="GGDEF"/>
    <property type="match status" value="1"/>
</dbReference>
<keyword evidence="6" id="KW-0808">Transferase</keyword>
<evidence type="ECO:0000256" key="2">
    <source>
        <dbReference type="ARBA" id="ARBA00034247"/>
    </source>
</evidence>
<dbReference type="RefSeq" id="WP_164711874.1">
    <property type="nucleotide sequence ID" value="NZ_AP024911.1"/>
</dbReference>
<comment type="caution">
    <text evidence="6">The sequence shown here is derived from an EMBL/GenBank/DDBJ whole genome shotgun (WGS) entry which is preliminary data.</text>
</comment>
<evidence type="ECO:0000256" key="1">
    <source>
        <dbReference type="ARBA" id="ARBA00012528"/>
    </source>
</evidence>
<feature type="transmembrane region" description="Helical" evidence="3">
    <location>
        <begin position="20"/>
        <end position="41"/>
    </location>
</feature>
<dbReference type="GO" id="GO:0052621">
    <property type="term" value="F:diguanylate cyclase activity"/>
    <property type="evidence" value="ECO:0007669"/>
    <property type="project" value="UniProtKB-EC"/>
</dbReference>
<evidence type="ECO:0000313" key="6">
    <source>
        <dbReference type="EMBL" id="MFC3022941.1"/>
    </source>
</evidence>
<protein>
    <recommendedName>
        <fullName evidence="1">diguanylate cyclase</fullName>
        <ecNumber evidence="1">2.7.7.65</ecNumber>
    </recommendedName>
</protein>
<dbReference type="SUPFAM" id="SSF55073">
    <property type="entry name" value="Nucleotide cyclase"/>
    <property type="match status" value="1"/>
</dbReference>
<keyword evidence="7" id="KW-1185">Reference proteome</keyword>
<keyword evidence="3" id="KW-0812">Transmembrane</keyword>
<dbReference type="PROSITE" id="PS50887">
    <property type="entry name" value="GGDEF"/>
    <property type="match status" value="1"/>
</dbReference>
<dbReference type="InterPro" id="IPR050469">
    <property type="entry name" value="Diguanylate_Cyclase"/>
</dbReference>
<comment type="catalytic activity">
    <reaction evidence="2">
        <text>2 GTP = 3',3'-c-di-GMP + 2 diphosphate</text>
        <dbReference type="Rhea" id="RHEA:24898"/>
        <dbReference type="ChEBI" id="CHEBI:33019"/>
        <dbReference type="ChEBI" id="CHEBI:37565"/>
        <dbReference type="ChEBI" id="CHEBI:58805"/>
        <dbReference type="EC" id="2.7.7.65"/>
    </reaction>
</comment>
<evidence type="ECO:0000313" key="7">
    <source>
        <dbReference type="Proteomes" id="UP001595384"/>
    </source>
</evidence>
<sequence>MINRLISKINLNTPSKHYSLASIINVGILMFICSMLILALTTYAKLKTFEKTIESIRHQSLPSIIVASNLYAHMNLLQNQTDRLAMSNSNAMRRIALKGIESQMQYSYERELSAAQHAYHHSQFALFQKKIDKLDGLVVKKLEIKKQLTQKQDQLYELHDVVNLPLDRFQHKTAIRQIQMAFANMLILTGKTLTLDKLHSIQQQRQQLALQLADLNTLIDTQTPDIQRLFKQPYQNLQSIVMSEKNGVLALRIEQLKLRGRIRGLGNLISNLINDYSRLMEFQSYQLNQKVLANVSKNTSLVKQHLKQASLTFTGVFIAYILFAFFIHHFLIKRLKKLNEEVYLRRRNKTQEITISGQDEITQLAKSFLKYAQTIEQQKTTLQSMTQRDQLTGIANRRAFDAYYTQTANLCQRQQQPLAIMLLDVDYFKAFNDNYGHVEGDRCLQQVAALLQNQVPRKSDLVARYGGEEFVILLPNTPEEGVRVVADNILNAFNHRRIPHHFSQIEKHVTISIGIAISHQEGQDLIPPTLNEADQALYQAKGAGRNCWKQYTHKL</sequence>
<evidence type="ECO:0000259" key="4">
    <source>
        <dbReference type="PROSITE" id="PS50885"/>
    </source>
</evidence>
<feature type="domain" description="HAMP" evidence="4">
    <location>
        <begin position="329"/>
        <end position="380"/>
    </location>
</feature>
<dbReference type="Proteomes" id="UP001595384">
    <property type="component" value="Unassembled WGS sequence"/>
</dbReference>
<dbReference type="EC" id="2.7.7.65" evidence="1"/>
<gene>
    <name evidence="6" type="ORF">ACFODT_03740</name>
</gene>
<evidence type="ECO:0000256" key="3">
    <source>
        <dbReference type="SAM" id="Phobius"/>
    </source>
</evidence>
<feature type="domain" description="GGDEF" evidence="5">
    <location>
        <begin position="416"/>
        <end position="553"/>
    </location>
</feature>
<dbReference type="Pfam" id="PF00990">
    <property type="entry name" value="GGDEF"/>
    <property type="match status" value="1"/>
</dbReference>
<keyword evidence="3" id="KW-1133">Transmembrane helix</keyword>
<keyword evidence="6" id="KW-0548">Nucleotidyltransferase</keyword>